<dbReference type="InterPro" id="IPR000897">
    <property type="entry name" value="SRP54_GTPase_dom"/>
</dbReference>
<feature type="binding site" evidence="10">
    <location>
        <begin position="249"/>
        <end position="252"/>
    </location>
    <ligand>
        <name>GTP</name>
        <dbReference type="ChEBI" id="CHEBI:37565"/>
    </ligand>
</feature>
<evidence type="ECO:0000313" key="14">
    <source>
        <dbReference type="Proteomes" id="UP000201613"/>
    </source>
</evidence>
<keyword evidence="5 10" id="KW-0694">RNA-binding</keyword>
<dbReference type="GO" id="GO:0005886">
    <property type="term" value="C:plasma membrane"/>
    <property type="evidence" value="ECO:0007669"/>
    <property type="project" value="UniProtKB-SubCell"/>
</dbReference>
<dbReference type="InterPro" id="IPR003593">
    <property type="entry name" value="AAA+_ATPase"/>
</dbReference>
<keyword evidence="10" id="KW-0963">Cytoplasm</keyword>
<feature type="compositionally biased region" description="Gly residues" evidence="11">
    <location>
        <begin position="468"/>
        <end position="480"/>
    </location>
</feature>
<comment type="catalytic activity">
    <reaction evidence="9 10">
        <text>GTP + H2O = GDP + phosphate + H(+)</text>
        <dbReference type="Rhea" id="RHEA:19669"/>
        <dbReference type="ChEBI" id="CHEBI:15377"/>
        <dbReference type="ChEBI" id="CHEBI:15378"/>
        <dbReference type="ChEBI" id="CHEBI:37565"/>
        <dbReference type="ChEBI" id="CHEBI:43474"/>
        <dbReference type="ChEBI" id="CHEBI:58189"/>
        <dbReference type="EC" id="3.6.5.4"/>
    </reaction>
</comment>
<comment type="subunit">
    <text evidence="10">Part of the signal recognition particle protein translocation system, which is composed of SRP and FtsY. SRP is a ribonucleoprotein composed of Ffh and a 4.5S RNA molecule.</text>
</comment>
<proteinExistence type="inferred from homology"/>
<comment type="function">
    <text evidence="10">Involved in targeting and insertion of nascent membrane proteins into the cytoplasmic membrane. Binds to the hydrophobic signal sequence of the ribosome-nascent chain (RNC) as it emerges from the ribosomes. The SRP-RNC complex is then targeted to the cytoplasmic membrane where it interacts with the SRP receptor FtsY. Interaction with FtsY leads to the transfer of the RNC complex to the Sec translocase for insertion into the membrane, the hydrolysis of GTP by both Ffh and FtsY, and the dissociation of the SRP-FtsY complex into the individual components.</text>
</comment>
<feature type="binding site" evidence="10">
    <location>
        <begin position="191"/>
        <end position="195"/>
    </location>
    <ligand>
        <name>GTP</name>
        <dbReference type="ChEBI" id="CHEBI:37565"/>
    </ligand>
</feature>
<dbReference type="SUPFAM" id="SSF52540">
    <property type="entry name" value="P-loop containing nucleoside triphosphate hydrolases"/>
    <property type="match status" value="1"/>
</dbReference>
<dbReference type="PROSITE" id="PS00300">
    <property type="entry name" value="SRP54"/>
    <property type="match status" value="1"/>
</dbReference>
<evidence type="ECO:0000256" key="6">
    <source>
        <dbReference type="ARBA" id="ARBA00023134"/>
    </source>
</evidence>
<feature type="binding site" evidence="10">
    <location>
        <begin position="108"/>
        <end position="115"/>
    </location>
    <ligand>
        <name>GTP</name>
        <dbReference type="ChEBI" id="CHEBI:37565"/>
    </ligand>
</feature>
<dbReference type="SMART" id="SM00382">
    <property type="entry name" value="AAA"/>
    <property type="match status" value="1"/>
</dbReference>
<dbReference type="PANTHER" id="PTHR11564">
    <property type="entry name" value="SIGNAL RECOGNITION PARTICLE 54K PROTEIN SRP54"/>
    <property type="match status" value="1"/>
</dbReference>
<dbReference type="EC" id="3.6.5.4" evidence="10"/>
<dbReference type="InterPro" id="IPR027417">
    <property type="entry name" value="P-loop_NTPase"/>
</dbReference>
<keyword evidence="8 10" id="KW-0687">Ribonucleoprotein</keyword>
<evidence type="ECO:0000259" key="12">
    <source>
        <dbReference type="PROSITE" id="PS00300"/>
    </source>
</evidence>
<dbReference type="InterPro" id="IPR004125">
    <property type="entry name" value="Signal_recog_particle_SRP54_M"/>
</dbReference>
<accession>A0A238L9G1</accession>
<dbReference type="Pfam" id="PF00448">
    <property type="entry name" value="SRP54"/>
    <property type="match status" value="1"/>
</dbReference>
<reference evidence="13 14" key="1">
    <citation type="submission" date="2017-05" db="EMBL/GenBank/DDBJ databases">
        <authorList>
            <person name="Song R."/>
            <person name="Chenine A.L."/>
            <person name="Ruprecht R.M."/>
        </authorList>
    </citation>
    <scope>NUCLEOTIDE SEQUENCE [LARGE SCALE GENOMIC DNA]</scope>
    <source>
        <strain evidence="13 14">CECT 8899</strain>
    </source>
</reference>
<evidence type="ECO:0000256" key="11">
    <source>
        <dbReference type="SAM" id="MobiDB-lite"/>
    </source>
</evidence>
<keyword evidence="7 10" id="KW-0733">Signal recognition particle</keyword>
<dbReference type="CDD" id="cd18539">
    <property type="entry name" value="SRP_G"/>
    <property type="match status" value="1"/>
</dbReference>
<evidence type="ECO:0000256" key="8">
    <source>
        <dbReference type="ARBA" id="ARBA00023274"/>
    </source>
</evidence>
<comment type="similarity">
    <text evidence="2 10">Belongs to the GTP-binding SRP family. SRP54 subfamily.</text>
</comment>
<keyword evidence="3 10" id="KW-0547">Nucleotide-binding</keyword>
<evidence type="ECO:0000256" key="1">
    <source>
        <dbReference type="ARBA" id="ARBA00004515"/>
    </source>
</evidence>
<organism evidence="13 14">
    <name type="scientific">Flavimaricola marinus</name>
    <dbReference type="NCBI Taxonomy" id="1819565"/>
    <lineage>
        <taxon>Bacteria</taxon>
        <taxon>Pseudomonadati</taxon>
        <taxon>Pseudomonadota</taxon>
        <taxon>Alphaproteobacteria</taxon>
        <taxon>Rhodobacterales</taxon>
        <taxon>Paracoccaceae</taxon>
        <taxon>Flavimaricola</taxon>
    </lineage>
</organism>
<keyword evidence="4 10" id="KW-0378">Hydrolase</keyword>
<dbReference type="NCBIfam" id="TIGR00959">
    <property type="entry name" value="ffh"/>
    <property type="match status" value="1"/>
</dbReference>
<dbReference type="Gene3D" id="1.20.120.140">
    <property type="entry name" value="Signal recognition particle SRP54, nucleotide-binding domain"/>
    <property type="match status" value="1"/>
</dbReference>
<dbReference type="EMBL" id="FXZK01000001">
    <property type="protein sequence ID" value="SMY06222.1"/>
    <property type="molecule type" value="Genomic_DNA"/>
</dbReference>
<gene>
    <name evidence="10 13" type="primary">ffh</name>
    <name evidence="13" type="ORF">LOM8899_00345</name>
</gene>
<dbReference type="Gene3D" id="1.10.260.30">
    <property type="entry name" value="Signal recognition particle, SRP54 subunit, M-domain"/>
    <property type="match status" value="1"/>
</dbReference>
<dbReference type="OrthoDB" id="9804720at2"/>
<evidence type="ECO:0000313" key="13">
    <source>
        <dbReference type="EMBL" id="SMY06222.1"/>
    </source>
</evidence>
<name>A0A238L9G1_9RHOB</name>
<feature type="domain" description="SRP54-type proteins GTP-binding" evidence="12">
    <location>
        <begin position="270"/>
        <end position="283"/>
    </location>
</feature>
<dbReference type="Pfam" id="PF02881">
    <property type="entry name" value="SRP54_N"/>
    <property type="match status" value="1"/>
</dbReference>
<dbReference type="Gene3D" id="3.40.50.300">
    <property type="entry name" value="P-loop containing nucleotide triphosphate hydrolases"/>
    <property type="match status" value="1"/>
</dbReference>
<dbReference type="GO" id="GO:0005525">
    <property type="term" value="F:GTP binding"/>
    <property type="evidence" value="ECO:0007669"/>
    <property type="project" value="UniProtKB-UniRule"/>
</dbReference>
<dbReference type="InterPro" id="IPR042101">
    <property type="entry name" value="SRP54_N_sf"/>
</dbReference>
<evidence type="ECO:0000256" key="7">
    <source>
        <dbReference type="ARBA" id="ARBA00023135"/>
    </source>
</evidence>
<dbReference type="InterPro" id="IPR022941">
    <property type="entry name" value="SRP54"/>
</dbReference>
<keyword evidence="6 10" id="KW-0342">GTP-binding</keyword>
<dbReference type="RefSeq" id="WP_093990421.1">
    <property type="nucleotide sequence ID" value="NZ_FXZK01000001.1"/>
</dbReference>
<sequence length="494" mass="53095">MFENLSERLSGVFDRLTKQGALSDDDVKTALREVRVALLEADVSLPVARDFIAKVQEKATGQAVTKSVTPGQQVVKIVHDALVDTLKGEGDPGDLKIDTPPAPILMVGLQGSGKTTTTAKLAKRLKERDGKRVLMASLDVNRPAAMEQLQILGRQIGVDTLPIVKGEDPVAIAKRAKTQAAMGGYDVYFLDTAGRLQIDAELIQQAADVRDVVKPRETLLVVDGLTGQVAVEVAQEFDDKIGVSGVVLTRMDGDGRGGAALSMRAVTGKPIRFVGLGEKMEALETFEPERIAGRILGMGDIVALVEKAQETIEAEQAERMMRRFQKGQFNMNDLKMQLEQMLKMGGMEGMMGMMPGMGKMQKQMDAAGFDDSILRRQIAMINSMTKKERANPALLQASRKKRIAKGSGLEVSELNKLIKQHRQMADMMKKMGKMGKGGMLKQAMKGLMGKGGPSPEDMAAAQAQLGKMPGGLPGLGGPGGMQLPPGLSGFGKKK</sequence>
<dbReference type="SMART" id="SM00962">
    <property type="entry name" value="SRP54"/>
    <property type="match status" value="1"/>
</dbReference>
<feature type="region of interest" description="Disordered" evidence="11">
    <location>
        <begin position="465"/>
        <end position="494"/>
    </location>
</feature>
<dbReference type="GO" id="GO:0048500">
    <property type="term" value="C:signal recognition particle"/>
    <property type="evidence" value="ECO:0007669"/>
    <property type="project" value="UniProtKB-UniRule"/>
</dbReference>
<dbReference type="Proteomes" id="UP000201613">
    <property type="component" value="Unassembled WGS sequence"/>
</dbReference>
<dbReference type="SMART" id="SM00963">
    <property type="entry name" value="SRP54_N"/>
    <property type="match status" value="1"/>
</dbReference>
<evidence type="ECO:0000256" key="10">
    <source>
        <dbReference type="HAMAP-Rule" id="MF_00306"/>
    </source>
</evidence>
<dbReference type="GO" id="GO:0008312">
    <property type="term" value="F:7S RNA binding"/>
    <property type="evidence" value="ECO:0007669"/>
    <property type="project" value="InterPro"/>
</dbReference>
<dbReference type="SUPFAM" id="SSF47446">
    <property type="entry name" value="Signal peptide-binding domain"/>
    <property type="match status" value="1"/>
</dbReference>
<evidence type="ECO:0000256" key="9">
    <source>
        <dbReference type="ARBA" id="ARBA00048027"/>
    </source>
</evidence>
<comment type="domain">
    <text evidence="10">Composed of three domains: the N-terminal N domain, which is responsible for interactions with the ribosome, the central G domain, which binds GTP, and the C-terminal M domain, which binds the RNA and the signal sequence of the RNC.</text>
</comment>
<comment type="subcellular location">
    <subcellularLocation>
        <location evidence="1">Cell inner membrane</location>
        <topology evidence="1">Peripheral membrane protein</topology>
        <orientation evidence="1">Cytoplasmic side</orientation>
    </subcellularLocation>
    <subcellularLocation>
        <location evidence="10">Cytoplasm</location>
    </subcellularLocation>
    <text evidence="10">The SRP-RNC complex is targeted to the cytoplasmic membrane.</text>
</comment>
<evidence type="ECO:0000256" key="4">
    <source>
        <dbReference type="ARBA" id="ARBA00022801"/>
    </source>
</evidence>
<protein>
    <recommendedName>
        <fullName evidence="10">Signal recognition particle protein</fullName>
        <ecNumber evidence="10">3.6.5.4</ecNumber>
    </recommendedName>
    <alternativeName>
        <fullName evidence="10">Fifty-four homolog</fullName>
    </alternativeName>
</protein>
<dbReference type="AlphaFoldDB" id="A0A238L9G1"/>
<evidence type="ECO:0000256" key="3">
    <source>
        <dbReference type="ARBA" id="ARBA00022741"/>
    </source>
</evidence>
<evidence type="ECO:0000256" key="2">
    <source>
        <dbReference type="ARBA" id="ARBA00005450"/>
    </source>
</evidence>
<dbReference type="HAMAP" id="MF_00306">
    <property type="entry name" value="SRP54"/>
    <property type="match status" value="1"/>
</dbReference>
<dbReference type="InterPro" id="IPR036891">
    <property type="entry name" value="Signal_recog_part_SRP54_M_sf"/>
</dbReference>
<dbReference type="InterPro" id="IPR004780">
    <property type="entry name" value="SRP"/>
</dbReference>
<keyword evidence="14" id="KW-1185">Reference proteome</keyword>
<dbReference type="InterPro" id="IPR013822">
    <property type="entry name" value="Signal_recog_particl_SRP54_hlx"/>
</dbReference>
<dbReference type="PANTHER" id="PTHR11564:SF5">
    <property type="entry name" value="SIGNAL RECOGNITION PARTICLE SUBUNIT SRP54"/>
    <property type="match status" value="1"/>
</dbReference>
<evidence type="ECO:0000256" key="5">
    <source>
        <dbReference type="ARBA" id="ARBA00022884"/>
    </source>
</evidence>
<dbReference type="GO" id="GO:0003924">
    <property type="term" value="F:GTPase activity"/>
    <property type="evidence" value="ECO:0007669"/>
    <property type="project" value="UniProtKB-UniRule"/>
</dbReference>
<dbReference type="GO" id="GO:0006614">
    <property type="term" value="P:SRP-dependent cotranslational protein targeting to membrane"/>
    <property type="evidence" value="ECO:0007669"/>
    <property type="project" value="InterPro"/>
</dbReference>
<dbReference type="Pfam" id="PF02978">
    <property type="entry name" value="SRP_SPB"/>
    <property type="match status" value="1"/>
</dbReference>